<dbReference type="AlphaFoldDB" id="A0A6I6F6P3"/>
<reference evidence="1 2" key="1">
    <citation type="submission" date="2019-12" db="EMBL/GenBank/DDBJ databases">
        <title>Genome sequenceing of Clostridium bovifaecis.</title>
        <authorList>
            <person name="Yao Y."/>
        </authorList>
    </citation>
    <scope>NUCLEOTIDE SEQUENCE [LARGE SCALE GENOMIC DNA]</scope>
    <source>
        <strain evidence="1 2">BXX</strain>
    </source>
</reference>
<accession>A0A6I6F6P3</accession>
<sequence>MKKTDVGIVTIGQSPRIDLTEDIKPILEEKFNIIEKGALDDLDIEYVRENLHPNADDTVLVSRMRNGEEVILSEEKIIPLLQKCIYDLEDQGCKIVVLLCTGRFPEFKHSSILIYPQKIIHKLVEELNGEKVLGIIVPNKDQVEVMRNHWKSKNIETKIVVASPYLSISKLDEVCTGFDDTVSIILMDCMGYSNRMKNIVSNSVGKVVILPRNIMFSIVNELI</sequence>
<dbReference type="Pfam" id="PF07302">
    <property type="entry name" value="AroM"/>
    <property type="match status" value="1"/>
</dbReference>
<keyword evidence="2" id="KW-1185">Reference proteome</keyword>
<protein>
    <recommendedName>
        <fullName evidence="3">AroM protein</fullName>
    </recommendedName>
</protein>
<dbReference type="Proteomes" id="UP000422764">
    <property type="component" value="Chromosome"/>
</dbReference>
<dbReference type="EMBL" id="CP046522">
    <property type="protein sequence ID" value="QGU96137.1"/>
    <property type="molecule type" value="Genomic_DNA"/>
</dbReference>
<dbReference type="InterPro" id="IPR010843">
    <property type="entry name" value="Uncharacterised_AroM"/>
</dbReference>
<evidence type="ECO:0000313" key="2">
    <source>
        <dbReference type="Proteomes" id="UP000422764"/>
    </source>
</evidence>
<name>A0A6I6F6P3_9CLOT</name>
<proteinExistence type="predicted"/>
<gene>
    <name evidence="1" type="ORF">GOM49_14465</name>
</gene>
<evidence type="ECO:0000313" key="1">
    <source>
        <dbReference type="EMBL" id="QGU96137.1"/>
    </source>
</evidence>
<organism evidence="1 2">
    <name type="scientific">Clostridium bovifaecis</name>
    <dbReference type="NCBI Taxonomy" id="2184719"/>
    <lineage>
        <taxon>Bacteria</taxon>
        <taxon>Bacillati</taxon>
        <taxon>Bacillota</taxon>
        <taxon>Clostridia</taxon>
        <taxon>Eubacteriales</taxon>
        <taxon>Clostridiaceae</taxon>
        <taxon>Clostridium</taxon>
    </lineage>
</organism>
<dbReference type="NCBIfam" id="NF007788">
    <property type="entry name" value="PRK10481.1"/>
    <property type="match status" value="1"/>
</dbReference>
<evidence type="ECO:0008006" key="3">
    <source>
        <dbReference type="Google" id="ProtNLM"/>
    </source>
</evidence>